<feature type="binding site" evidence="6">
    <location>
        <position position="291"/>
    </location>
    <ligand>
        <name>substrate</name>
    </ligand>
</feature>
<dbReference type="Gene3D" id="2.30.40.10">
    <property type="entry name" value="Urease, subunit C, domain 1"/>
    <property type="match status" value="1"/>
</dbReference>
<feature type="binding site" evidence="6">
    <location>
        <position position="318"/>
    </location>
    <ligand>
        <name>Zn(2+)</name>
        <dbReference type="ChEBI" id="CHEBI:29105"/>
        <label>1</label>
    </ligand>
</feature>
<protein>
    <recommendedName>
        <fullName evidence="6">Dihydroorotase</fullName>
        <shortName evidence="6">DHOase</shortName>
        <ecNumber evidence="6">3.5.2.3</ecNumber>
    </recommendedName>
</protein>
<dbReference type="SUPFAM" id="SSF51338">
    <property type="entry name" value="Composite domain of metallo-dependent hydrolases"/>
    <property type="match status" value="1"/>
</dbReference>
<dbReference type="AlphaFoldDB" id="A0A523UWX4"/>
<feature type="binding site" evidence="6">
    <location>
        <position position="192"/>
    </location>
    <ligand>
        <name>Zn(2+)</name>
        <dbReference type="ChEBI" id="CHEBI:29105"/>
        <label>2</label>
    </ligand>
</feature>
<evidence type="ECO:0000256" key="1">
    <source>
        <dbReference type="ARBA" id="ARBA00002368"/>
    </source>
</evidence>
<dbReference type="HAMAP" id="MF_00220_B">
    <property type="entry name" value="PyrC_classI_B"/>
    <property type="match status" value="1"/>
</dbReference>
<dbReference type="CDD" id="cd01317">
    <property type="entry name" value="DHOase_IIa"/>
    <property type="match status" value="1"/>
</dbReference>
<dbReference type="GO" id="GO:0044205">
    <property type="term" value="P:'de novo' UMP biosynthetic process"/>
    <property type="evidence" value="ECO:0007669"/>
    <property type="project" value="UniProtKB-UniRule"/>
</dbReference>
<dbReference type="InterPro" id="IPR050138">
    <property type="entry name" value="DHOase/Allantoinase_Hydrolase"/>
</dbReference>
<feature type="domain" description="Dihydroorotase catalytic" evidence="7">
    <location>
        <begin position="63"/>
        <end position="250"/>
    </location>
</feature>
<dbReference type="UniPathway" id="UPA00070">
    <property type="reaction ID" value="UER00117"/>
</dbReference>
<feature type="binding site" evidence="6">
    <location>
        <position position="165"/>
    </location>
    <ligand>
        <name>Zn(2+)</name>
        <dbReference type="ChEBI" id="CHEBI:29105"/>
        <label>2</label>
    </ligand>
</feature>
<dbReference type="GO" id="GO:0005737">
    <property type="term" value="C:cytoplasm"/>
    <property type="evidence" value="ECO:0007669"/>
    <property type="project" value="TreeGrafter"/>
</dbReference>
<feature type="binding site" evidence="6">
    <location>
        <position position="322"/>
    </location>
    <ligand>
        <name>substrate</name>
    </ligand>
</feature>
<comment type="similarity">
    <text evidence="2 6">Belongs to the metallo-dependent hydrolases superfamily. DHOase family. Class I DHOase subfamily.</text>
</comment>
<dbReference type="PANTHER" id="PTHR43668">
    <property type="entry name" value="ALLANTOINASE"/>
    <property type="match status" value="1"/>
</dbReference>
<evidence type="ECO:0000259" key="7">
    <source>
        <dbReference type="Pfam" id="PF12890"/>
    </source>
</evidence>
<feature type="binding site" evidence="6">
    <location>
        <begin position="336"/>
        <end position="337"/>
    </location>
    <ligand>
        <name>substrate</name>
    </ligand>
</feature>
<dbReference type="Pfam" id="PF12890">
    <property type="entry name" value="DHOase"/>
    <property type="match status" value="1"/>
</dbReference>
<dbReference type="EMBL" id="SOJN01000036">
    <property type="protein sequence ID" value="TET47000.1"/>
    <property type="molecule type" value="Genomic_DNA"/>
</dbReference>
<accession>A0A523UWX4</accession>
<dbReference type="GO" id="GO:0004151">
    <property type="term" value="F:dihydroorotase activity"/>
    <property type="evidence" value="ECO:0007669"/>
    <property type="project" value="UniProtKB-UniRule"/>
</dbReference>
<evidence type="ECO:0000256" key="3">
    <source>
        <dbReference type="ARBA" id="ARBA00022723"/>
    </source>
</evidence>
<feature type="binding site" evidence="6">
    <location>
        <position position="165"/>
    </location>
    <ligand>
        <name>Zn(2+)</name>
        <dbReference type="ChEBI" id="CHEBI:29105"/>
        <label>1</label>
    </ligand>
</feature>
<keyword evidence="4 6" id="KW-0378">Hydrolase</keyword>
<dbReference type="InterPro" id="IPR024403">
    <property type="entry name" value="DHOase_cat"/>
</dbReference>
<name>A0A523UWX4_UNCT6</name>
<keyword evidence="3 6" id="KW-0479">Metal-binding</keyword>
<feature type="binding site" evidence="6">
    <location>
        <position position="73"/>
    </location>
    <ligand>
        <name>Zn(2+)</name>
        <dbReference type="ChEBI" id="CHEBI:29105"/>
        <label>1</label>
    </ligand>
</feature>
<evidence type="ECO:0000256" key="4">
    <source>
        <dbReference type="ARBA" id="ARBA00022801"/>
    </source>
</evidence>
<dbReference type="GO" id="GO:0008270">
    <property type="term" value="F:zinc ion binding"/>
    <property type="evidence" value="ECO:0007669"/>
    <property type="project" value="UniProtKB-UniRule"/>
</dbReference>
<organism evidence="8 9">
    <name type="scientific">candidate division TA06 bacterium</name>
    <dbReference type="NCBI Taxonomy" id="2250710"/>
    <lineage>
        <taxon>Bacteria</taxon>
        <taxon>Bacteria division TA06</taxon>
    </lineage>
</organism>
<feature type="binding site" evidence="6">
    <location>
        <begin position="75"/>
        <end position="77"/>
    </location>
    <ligand>
        <name>substrate</name>
    </ligand>
</feature>
<feature type="binding site" evidence="6">
    <location>
        <position position="75"/>
    </location>
    <ligand>
        <name>Zn(2+)</name>
        <dbReference type="ChEBI" id="CHEBI:29105"/>
        <label>1</label>
    </ligand>
</feature>
<gene>
    <name evidence="6" type="primary">pyrC</name>
    <name evidence="8" type="ORF">E3J62_02520</name>
</gene>
<proteinExistence type="inferred from homology"/>
<dbReference type="PANTHER" id="PTHR43668:SF2">
    <property type="entry name" value="ALLANTOINASE"/>
    <property type="match status" value="1"/>
</dbReference>
<comment type="caution">
    <text evidence="8">The sequence shown here is derived from an EMBL/GenBank/DDBJ whole genome shotgun (WGS) entry which is preliminary data.</text>
</comment>
<dbReference type="PROSITE" id="PS00483">
    <property type="entry name" value="DIHYDROOROTASE_2"/>
    <property type="match status" value="1"/>
</dbReference>
<reference evidence="8 9" key="1">
    <citation type="submission" date="2019-03" db="EMBL/GenBank/DDBJ databases">
        <title>Metabolic potential of uncultured bacteria and archaea associated with petroleum seepage in deep-sea sediments.</title>
        <authorList>
            <person name="Dong X."/>
            <person name="Hubert C."/>
        </authorList>
    </citation>
    <scope>NUCLEOTIDE SEQUENCE [LARGE SCALE GENOMIC DNA]</scope>
    <source>
        <strain evidence="8">E44_bin18</strain>
    </source>
</reference>
<feature type="binding site" evidence="6">
    <location>
        <position position="107"/>
    </location>
    <ligand>
        <name>substrate</name>
    </ligand>
</feature>
<evidence type="ECO:0000256" key="5">
    <source>
        <dbReference type="ARBA" id="ARBA00022975"/>
    </source>
</evidence>
<keyword evidence="5 6" id="KW-0665">Pyrimidine biosynthesis</keyword>
<dbReference type="InterPro" id="IPR032466">
    <property type="entry name" value="Metal_Hydrolase"/>
</dbReference>
<evidence type="ECO:0000313" key="8">
    <source>
        <dbReference type="EMBL" id="TET47000.1"/>
    </source>
</evidence>
<dbReference type="NCBIfam" id="TIGR00857">
    <property type="entry name" value="pyrC_multi"/>
    <property type="match status" value="1"/>
</dbReference>
<dbReference type="EC" id="3.5.2.3" evidence="6"/>
<sequence>MKTSVRAPKSKGQTSLLIKGGRVIDPASNVDTVQDVLIKNGKISKVSRSIASKGAVTIDASDKIVVPGLIDMHAHLREPGREDEETIGSGTRAAVKGGFVAVCCMPNTAPPIDDQSTVRFILERAKERGKCSVFPVGAITKGRRGNELAEIGDLVEAGCVAISDDGSPIMNAEIMRRALEYTKQFNIPVISHCENTDMTTGCQMNEGFVSTKLGLNGWPSVAEEMMVARDIALCRYAGGRLHIAHVSTRRSVELVRVAKKDGLPVTCEVTPHHLTLTDDLISSFDTNLKVNPPLRTAEDVDALIEGIGDRTIDVVATDHAPHAFFEKEAEFTAAPFGMIGLETALALVLTEVVKKKGVSIKRAIACMSCNPGKILNLGAGTLKPGSRANVTIIDLNVKWKVDAEKFESRSRNSPYVGRELEGAAYITIVDGHIVFQDGTVLD</sequence>
<dbReference type="InterPro" id="IPR004722">
    <property type="entry name" value="DHOase"/>
</dbReference>
<dbReference type="InterPro" id="IPR002195">
    <property type="entry name" value="Dihydroorotase_CS"/>
</dbReference>
<dbReference type="Proteomes" id="UP000315525">
    <property type="component" value="Unassembled WGS sequence"/>
</dbReference>
<evidence type="ECO:0000313" key="9">
    <source>
        <dbReference type="Proteomes" id="UP000315525"/>
    </source>
</evidence>
<keyword evidence="6" id="KW-0862">Zinc</keyword>
<dbReference type="PROSITE" id="PS00482">
    <property type="entry name" value="DIHYDROOROTASE_1"/>
    <property type="match status" value="1"/>
</dbReference>
<comment type="pathway">
    <text evidence="6">Pyrimidine metabolism; UMP biosynthesis via de novo pathway; (S)-dihydroorotate from bicarbonate: step 3/3.</text>
</comment>
<feature type="active site" evidence="6">
    <location>
        <position position="318"/>
    </location>
</feature>
<comment type="cofactor">
    <cofactor evidence="6">
        <name>Zn(2+)</name>
        <dbReference type="ChEBI" id="CHEBI:29105"/>
    </cofactor>
    <text evidence="6">Binds 2 Zn(2+) ions per subunit.</text>
</comment>
<evidence type="ECO:0000256" key="6">
    <source>
        <dbReference type="HAMAP-Rule" id="MF_00220"/>
    </source>
</evidence>
<dbReference type="SUPFAM" id="SSF51556">
    <property type="entry name" value="Metallo-dependent hydrolases"/>
    <property type="match status" value="1"/>
</dbReference>
<comment type="catalytic activity">
    <reaction evidence="6">
        <text>(S)-dihydroorotate + H2O = N-carbamoyl-L-aspartate + H(+)</text>
        <dbReference type="Rhea" id="RHEA:24296"/>
        <dbReference type="ChEBI" id="CHEBI:15377"/>
        <dbReference type="ChEBI" id="CHEBI:15378"/>
        <dbReference type="ChEBI" id="CHEBI:30864"/>
        <dbReference type="ChEBI" id="CHEBI:32814"/>
        <dbReference type="EC" id="3.5.2.3"/>
    </reaction>
</comment>
<dbReference type="InterPro" id="IPR011059">
    <property type="entry name" value="Metal-dep_hydrolase_composite"/>
</dbReference>
<dbReference type="Gene3D" id="3.20.20.140">
    <property type="entry name" value="Metal-dependent hydrolases"/>
    <property type="match status" value="1"/>
</dbReference>
<feature type="binding site" evidence="6">
    <location>
        <position position="245"/>
    </location>
    <ligand>
        <name>Zn(2+)</name>
        <dbReference type="ChEBI" id="CHEBI:29105"/>
        <label>2</label>
    </ligand>
</feature>
<evidence type="ECO:0000256" key="2">
    <source>
        <dbReference type="ARBA" id="ARBA00010286"/>
    </source>
</evidence>
<dbReference type="GO" id="GO:0006145">
    <property type="term" value="P:purine nucleobase catabolic process"/>
    <property type="evidence" value="ECO:0007669"/>
    <property type="project" value="TreeGrafter"/>
</dbReference>
<dbReference type="GO" id="GO:0004038">
    <property type="term" value="F:allantoinase activity"/>
    <property type="evidence" value="ECO:0007669"/>
    <property type="project" value="TreeGrafter"/>
</dbReference>
<comment type="function">
    <text evidence="1 6">Catalyzes the reversible cyclization of carbamoyl aspartate to dihydroorotate.</text>
</comment>